<evidence type="ECO:0000256" key="9">
    <source>
        <dbReference type="ARBA" id="ARBA00023163"/>
    </source>
</evidence>
<dbReference type="SMART" id="SM00388">
    <property type="entry name" value="HisKA"/>
    <property type="match status" value="1"/>
</dbReference>
<dbReference type="GO" id="GO:0000155">
    <property type="term" value="F:phosphorelay sensor kinase activity"/>
    <property type="evidence" value="ECO:0007669"/>
    <property type="project" value="InterPro"/>
</dbReference>
<dbReference type="InterPro" id="IPR005467">
    <property type="entry name" value="His_kinase_dom"/>
</dbReference>
<feature type="domain" description="PAC" evidence="18">
    <location>
        <begin position="427"/>
        <end position="479"/>
    </location>
</feature>
<dbReference type="SUPFAM" id="SSF47384">
    <property type="entry name" value="Homodimeric domain of signal transducing histidine kinase"/>
    <property type="match status" value="1"/>
</dbReference>
<dbReference type="SUPFAM" id="SSF55785">
    <property type="entry name" value="PYP-like sensor domain (PAS domain)"/>
    <property type="match status" value="2"/>
</dbReference>
<feature type="coiled-coil region" evidence="11">
    <location>
        <begin position="994"/>
        <end position="1021"/>
    </location>
</feature>
<dbReference type="InterPro" id="IPR011006">
    <property type="entry name" value="CheY-like_superfamily"/>
</dbReference>
<evidence type="ECO:0000256" key="3">
    <source>
        <dbReference type="ARBA" id="ARBA00022553"/>
    </source>
</evidence>
<keyword evidence="3 10" id="KW-0597">Phosphoprotein</keyword>
<evidence type="ECO:0000256" key="5">
    <source>
        <dbReference type="ARBA" id="ARBA00022777"/>
    </source>
</evidence>
<dbReference type="GO" id="GO:0005886">
    <property type="term" value="C:plasma membrane"/>
    <property type="evidence" value="ECO:0007669"/>
    <property type="project" value="TreeGrafter"/>
</dbReference>
<dbReference type="PANTHER" id="PTHR43047:SF72">
    <property type="entry name" value="OSMOSENSING HISTIDINE PROTEIN KINASE SLN1"/>
    <property type="match status" value="1"/>
</dbReference>
<dbReference type="NCBIfam" id="TIGR00229">
    <property type="entry name" value="sensory_box"/>
    <property type="match status" value="1"/>
</dbReference>
<keyword evidence="6" id="KW-0902">Two-component regulatory system</keyword>
<dbReference type="Pfam" id="PF00196">
    <property type="entry name" value="GerE"/>
    <property type="match status" value="1"/>
</dbReference>
<sequence length="1084" mass="121107">MRRASAACGAGTNSFPFNISGIGFPCIALRYNPAMLTDRLFARSARPSGPPAESQPSRWHHGPWWSNSYLLTPLLSILVFLVVMSLILWSLNRREQQQQEDTLFRNVAWAQQQIRLSMTGAQEQLQALSRDLASGRLDQNAFQMAVADVMQTHPEILYLNWYTAPGVQRWPTVHPPLLGQRLAKPGDAQMQDAVRGAYDEARSTRRQAYSPLIYDDFGNGFITLQTPVMRGDREYLGSIAAVFSVEGILKHDIPQELSSKYKISITDSNNRELSSTSTRPRLPRDSHYDLPLDPPGQGLTVRVYAFPQLTNLTNNTLVWLVAGLSCFVLWSLWSLWKHTRQRFEAQQALYAEAFFRRAMENSVLIGMRVLDMHGRITHVNPAFCRMTGWDESDLVGKVAPFPYWPRDSYPEMQRQLDMTLRGKAPSSGFELRVRRKNGTLFHARLYVSPLIDSSGRQTGWMSSMTDITEPKRAREELAAAHERFTTVLESLDAAVSVLAADEAELLFANRYYRHLFGIRPDGHLELSGGGFDRAQASSDSIDMVDAFAGLPAAALTSSTADAQEVYVESIQKWFEVRRQYIQWVDGHLAQMQIATDITTRKKAQELAHQQEEKLQFTSRLMTMGEMASSIAHELNQPLAAINNYCSGTLALVKSGRGTPETLQPALEKTAQQALRAGMIVKRIREFVKRSEPKRQPARVADIVADAVGLAEIEARKRRIRIVTEILARMPIIYVDPVLIEQVLVNLMKNAAEAMADVKPASADGVIRVVADIDAGFVDIRVIDQGPGVDEATAERLFEPFYSTKSDGMGMGLNICRSIIESHRGRLWVVNNVEPDGRISGATFHCSLPIGEPADLRQGGARGIGITYRYGRTMNSPVTTTQETVFVVDDDEAVRDSLRWLLEANGYRVQCFSSAEQFLDAYQPAQQAGQIACLILDVRMSGMSGLELQERLIADNAALPIIFVTGHGDVPMAVSTMKKGAMDFIEKPFDEAELRKLVERMLDKARSESKSVQEQRAASERLSKLTAREQQVLERIIAGRLNKQIADDLGISIKTVEAHRANIMEKLNVNTVADLLRLALSKKQA</sequence>
<dbReference type="InterPro" id="IPR000792">
    <property type="entry name" value="Tscrpt_reg_LuxR_C"/>
</dbReference>
<feature type="domain" description="Response regulatory" evidence="16">
    <location>
        <begin position="883"/>
        <end position="1001"/>
    </location>
</feature>
<evidence type="ECO:0000259" key="14">
    <source>
        <dbReference type="PROSITE" id="PS50043"/>
    </source>
</evidence>
<dbReference type="SUPFAM" id="SSF46894">
    <property type="entry name" value="C-terminal effector domain of the bipartite response regulators"/>
    <property type="match status" value="1"/>
</dbReference>
<dbReference type="PROSITE" id="PS50109">
    <property type="entry name" value="HIS_KIN"/>
    <property type="match status" value="1"/>
</dbReference>
<keyword evidence="9" id="KW-0804">Transcription</keyword>
<dbReference type="InterPro" id="IPR035965">
    <property type="entry name" value="PAS-like_dom_sf"/>
</dbReference>
<keyword evidence="5 19" id="KW-0418">Kinase</keyword>
<feature type="domain" description="HTH luxR-type" evidence="14">
    <location>
        <begin position="1017"/>
        <end position="1082"/>
    </location>
</feature>
<dbReference type="Pfam" id="PF00989">
    <property type="entry name" value="PAS"/>
    <property type="match status" value="1"/>
</dbReference>
<dbReference type="SMART" id="SM00091">
    <property type="entry name" value="PAS"/>
    <property type="match status" value="2"/>
</dbReference>
<evidence type="ECO:0000256" key="4">
    <source>
        <dbReference type="ARBA" id="ARBA00022679"/>
    </source>
</evidence>
<evidence type="ECO:0000256" key="6">
    <source>
        <dbReference type="ARBA" id="ARBA00023012"/>
    </source>
</evidence>
<dbReference type="PRINTS" id="PR00038">
    <property type="entry name" value="HTHLUXR"/>
</dbReference>
<dbReference type="CDD" id="cd00130">
    <property type="entry name" value="PAS"/>
    <property type="match status" value="1"/>
</dbReference>
<keyword evidence="13" id="KW-1133">Transmembrane helix</keyword>
<dbReference type="InterPro" id="IPR000700">
    <property type="entry name" value="PAS-assoc_C"/>
</dbReference>
<dbReference type="SUPFAM" id="SSF55874">
    <property type="entry name" value="ATPase domain of HSP90 chaperone/DNA topoisomerase II/histidine kinase"/>
    <property type="match status" value="1"/>
</dbReference>
<evidence type="ECO:0000256" key="2">
    <source>
        <dbReference type="ARBA" id="ARBA00012438"/>
    </source>
</evidence>
<dbReference type="Pfam" id="PF13188">
    <property type="entry name" value="PAS_8"/>
    <property type="match status" value="1"/>
</dbReference>
<evidence type="ECO:0000259" key="18">
    <source>
        <dbReference type="PROSITE" id="PS50113"/>
    </source>
</evidence>
<dbReference type="CDD" id="cd17537">
    <property type="entry name" value="REC_FixJ"/>
    <property type="match status" value="1"/>
</dbReference>
<feature type="transmembrane region" description="Helical" evidence="13">
    <location>
        <begin position="317"/>
        <end position="336"/>
    </location>
</feature>
<dbReference type="Gene3D" id="3.40.50.2300">
    <property type="match status" value="1"/>
</dbReference>
<dbReference type="PROSITE" id="PS50110">
    <property type="entry name" value="RESPONSE_REGULATORY"/>
    <property type="match status" value="1"/>
</dbReference>
<feature type="modified residue" description="4-aspartylphosphate" evidence="10">
    <location>
        <position position="936"/>
    </location>
</feature>
<evidence type="ECO:0000313" key="19">
    <source>
        <dbReference type="EMBL" id="VWC23939.1"/>
    </source>
</evidence>
<dbReference type="InterPro" id="IPR013767">
    <property type="entry name" value="PAS_fold"/>
</dbReference>
<dbReference type="Gene3D" id="1.10.10.10">
    <property type="entry name" value="Winged helix-like DNA-binding domain superfamily/Winged helix DNA-binding domain"/>
    <property type="match status" value="1"/>
</dbReference>
<dbReference type="InterPro" id="IPR000014">
    <property type="entry name" value="PAS"/>
</dbReference>
<dbReference type="EC" id="2.7.13.3" evidence="2"/>
<dbReference type="PANTHER" id="PTHR43047">
    <property type="entry name" value="TWO-COMPONENT HISTIDINE PROTEIN KINASE"/>
    <property type="match status" value="1"/>
</dbReference>
<name>A0A6P2QUR8_9BURK</name>
<evidence type="ECO:0000256" key="11">
    <source>
        <dbReference type="SAM" id="Coils"/>
    </source>
</evidence>
<keyword evidence="13" id="KW-0472">Membrane</keyword>
<evidence type="ECO:0000256" key="7">
    <source>
        <dbReference type="ARBA" id="ARBA00023015"/>
    </source>
</evidence>
<comment type="catalytic activity">
    <reaction evidence="1">
        <text>ATP + protein L-histidine = ADP + protein N-phospho-L-histidine.</text>
        <dbReference type="EC" id="2.7.13.3"/>
    </reaction>
</comment>
<dbReference type="AlphaFoldDB" id="A0A6P2QUR8"/>
<dbReference type="GO" id="GO:0009927">
    <property type="term" value="F:histidine phosphotransfer kinase activity"/>
    <property type="evidence" value="ECO:0007669"/>
    <property type="project" value="TreeGrafter"/>
</dbReference>
<dbReference type="CDD" id="cd00082">
    <property type="entry name" value="HisKA"/>
    <property type="match status" value="1"/>
</dbReference>
<gene>
    <name evidence="19" type="ORF">BLA24064_05963</name>
</gene>
<dbReference type="InterPro" id="IPR004358">
    <property type="entry name" value="Sig_transdc_His_kin-like_C"/>
</dbReference>
<keyword evidence="11" id="KW-0175">Coiled coil</keyword>
<dbReference type="EMBL" id="CABVPL010000070">
    <property type="protein sequence ID" value="VWC23939.1"/>
    <property type="molecule type" value="Genomic_DNA"/>
</dbReference>
<dbReference type="PROSITE" id="PS50043">
    <property type="entry name" value="HTH_LUXR_2"/>
    <property type="match status" value="1"/>
</dbReference>
<dbReference type="Gene3D" id="3.30.565.10">
    <property type="entry name" value="Histidine kinase-like ATPase, C-terminal domain"/>
    <property type="match status" value="1"/>
</dbReference>
<keyword evidence="13" id="KW-0812">Transmembrane</keyword>
<evidence type="ECO:0000256" key="1">
    <source>
        <dbReference type="ARBA" id="ARBA00000085"/>
    </source>
</evidence>
<dbReference type="Pfam" id="PF02518">
    <property type="entry name" value="HATPase_c"/>
    <property type="match status" value="1"/>
</dbReference>
<keyword evidence="8" id="KW-0238">DNA-binding</keyword>
<dbReference type="InterPro" id="IPR036097">
    <property type="entry name" value="HisK_dim/P_sf"/>
</dbReference>
<feature type="transmembrane region" description="Helical" evidence="13">
    <location>
        <begin position="69"/>
        <end position="89"/>
    </location>
</feature>
<dbReference type="GO" id="GO:0003677">
    <property type="term" value="F:DNA binding"/>
    <property type="evidence" value="ECO:0007669"/>
    <property type="project" value="UniProtKB-KW"/>
</dbReference>
<evidence type="ECO:0000256" key="10">
    <source>
        <dbReference type="PROSITE-ProRule" id="PRU00169"/>
    </source>
</evidence>
<dbReference type="Gene3D" id="1.10.287.130">
    <property type="match status" value="1"/>
</dbReference>
<evidence type="ECO:0000256" key="8">
    <source>
        <dbReference type="ARBA" id="ARBA00023125"/>
    </source>
</evidence>
<proteinExistence type="predicted"/>
<dbReference type="InterPro" id="IPR036388">
    <property type="entry name" value="WH-like_DNA-bd_sf"/>
</dbReference>
<evidence type="ECO:0000313" key="20">
    <source>
        <dbReference type="Proteomes" id="UP000494222"/>
    </source>
</evidence>
<dbReference type="PROSITE" id="PS50113">
    <property type="entry name" value="PAC"/>
    <property type="match status" value="1"/>
</dbReference>
<dbReference type="InterPro" id="IPR001610">
    <property type="entry name" value="PAC"/>
</dbReference>
<dbReference type="FunFam" id="3.40.50.2300:FF:000018">
    <property type="entry name" value="DNA-binding transcriptional regulator NtrC"/>
    <property type="match status" value="1"/>
</dbReference>
<feature type="domain" description="PAS" evidence="17">
    <location>
        <begin position="351"/>
        <end position="423"/>
    </location>
</feature>
<protein>
    <recommendedName>
        <fullName evidence="2">histidine kinase</fullName>
        <ecNumber evidence="2">2.7.13.3</ecNumber>
    </recommendedName>
</protein>
<evidence type="ECO:0000259" key="16">
    <source>
        <dbReference type="PROSITE" id="PS50110"/>
    </source>
</evidence>
<dbReference type="InterPro" id="IPR036890">
    <property type="entry name" value="HATPase_C_sf"/>
</dbReference>
<dbReference type="InterPro" id="IPR001789">
    <property type="entry name" value="Sig_transdc_resp-reg_receiver"/>
</dbReference>
<keyword evidence="7" id="KW-0805">Transcription regulation</keyword>
<dbReference type="GO" id="GO:0006355">
    <property type="term" value="P:regulation of DNA-templated transcription"/>
    <property type="evidence" value="ECO:0007669"/>
    <property type="project" value="InterPro"/>
</dbReference>
<evidence type="ECO:0000256" key="13">
    <source>
        <dbReference type="SAM" id="Phobius"/>
    </source>
</evidence>
<evidence type="ECO:0000256" key="12">
    <source>
        <dbReference type="SAM" id="MobiDB-lite"/>
    </source>
</evidence>
<dbReference type="Gene3D" id="3.30.450.20">
    <property type="entry name" value="PAS domain"/>
    <property type="match status" value="2"/>
</dbReference>
<dbReference type="PRINTS" id="PR00344">
    <property type="entry name" value="BCTRLSENSOR"/>
</dbReference>
<dbReference type="SMART" id="SM00421">
    <property type="entry name" value="HTH_LUXR"/>
    <property type="match status" value="1"/>
</dbReference>
<dbReference type="InterPro" id="IPR016032">
    <property type="entry name" value="Sig_transdc_resp-reg_C-effctor"/>
</dbReference>
<accession>A0A6P2QUR8</accession>
<feature type="compositionally biased region" description="Polar residues" evidence="12">
    <location>
        <begin position="269"/>
        <end position="279"/>
    </location>
</feature>
<dbReference type="InterPro" id="IPR003661">
    <property type="entry name" value="HisK_dim/P_dom"/>
</dbReference>
<dbReference type="SUPFAM" id="SSF52172">
    <property type="entry name" value="CheY-like"/>
    <property type="match status" value="1"/>
</dbReference>
<dbReference type="Pfam" id="PF00512">
    <property type="entry name" value="HisKA"/>
    <property type="match status" value="1"/>
</dbReference>
<evidence type="ECO:0000259" key="15">
    <source>
        <dbReference type="PROSITE" id="PS50109"/>
    </source>
</evidence>
<evidence type="ECO:0000259" key="17">
    <source>
        <dbReference type="PROSITE" id="PS50112"/>
    </source>
</evidence>
<organism evidence="19 20">
    <name type="scientific">Burkholderia latens</name>
    <dbReference type="NCBI Taxonomy" id="488446"/>
    <lineage>
        <taxon>Bacteria</taxon>
        <taxon>Pseudomonadati</taxon>
        <taxon>Pseudomonadota</taxon>
        <taxon>Betaproteobacteria</taxon>
        <taxon>Burkholderiales</taxon>
        <taxon>Burkholderiaceae</taxon>
        <taxon>Burkholderia</taxon>
        <taxon>Burkholderia cepacia complex</taxon>
    </lineage>
</organism>
<dbReference type="SMART" id="SM00086">
    <property type="entry name" value="PAC"/>
    <property type="match status" value="1"/>
</dbReference>
<dbReference type="InterPro" id="IPR003594">
    <property type="entry name" value="HATPase_dom"/>
</dbReference>
<feature type="domain" description="Histidine kinase" evidence="15">
    <location>
        <begin position="629"/>
        <end position="851"/>
    </location>
</feature>
<dbReference type="SMART" id="SM00387">
    <property type="entry name" value="HATPase_c"/>
    <property type="match status" value="1"/>
</dbReference>
<dbReference type="CDD" id="cd06170">
    <property type="entry name" value="LuxR_C_like"/>
    <property type="match status" value="1"/>
</dbReference>
<dbReference type="SMART" id="SM00448">
    <property type="entry name" value="REC"/>
    <property type="match status" value="1"/>
</dbReference>
<feature type="region of interest" description="Disordered" evidence="12">
    <location>
        <begin position="269"/>
        <end position="292"/>
    </location>
</feature>
<dbReference type="Pfam" id="PF00072">
    <property type="entry name" value="Response_reg"/>
    <property type="match status" value="1"/>
</dbReference>
<keyword evidence="4" id="KW-0808">Transferase</keyword>
<dbReference type="Proteomes" id="UP000494222">
    <property type="component" value="Unassembled WGS sequence"/>
</dbReference>
<dbReference type="PROSITE" id="PS00622">
    <property type="entry name" value="HTH_LUXR_1"/>
    <property type="match status" value="1"/>
</dbReference>
<reference evidence="19 20" key="1">
    <citation type="submission" date="2019-09" db="EMBL/GenBank/DDBJ databases">
        <authorList>
            <person name="Depoorter E."/>
        </authorList>
    </citation>
    <scope>NUCLEOTIDE SEQUENCE [LARGE SCALE GENOMIC DNA]</scope>
    <source>
        <strain evidence="19">LMG 24064</strain>
    </source>
</reference>
<dbReference type="PROSITE" id="PS50112">
    <property type="entry name" value="PAS"/>
    <property type="match status" value="1"/>
</dbReference>